<dbReference type="Proteomes" id="UP001154078">
    <property type="component" value="Chromosome 9"/>
</dbReference>
<evidence type="ECO:0000256" key="9">
    <source>
        <dbReference type="RuleBase" id="RU003346"/>
    </source>
</evidence>
<reference evidence="12" key="1">
    <citation type="submission" date="2021-12" db="EMBL/GenBank/DDBJ databases">
        <authorList>
            <person name="King R."/>
        </authorList>
    </citation>
    <scope>NUCLEOTIDE SEQUENCE</scope>
</reference>
<keyword evidence="5 11" id="KW-0812">Transmembrane</keyword>
<feature type="transmembrane region" description="Helical" evidence="11">
    <location>
        <begin position="322"/>
        <end position="341"/>
    </location>
</feature>
<dbReference type="InterPro" id="IPR003663">
    <property type="entry name" value="Sugar/inositol_transpt"/>
</dbReference>
<evidence type="ECO:0000256" key="1">
    <source>
        <dbReference type="ARBA" id="ARBA00004651"/>
    </source>
</evidence>
<dbReference type="InterPro" id="IPR050549">
    <property type="entry name" value="MFS_Trehalose_Transporter"/>
</dbReference>
<evidence type="ECO:0000256" key="4">
    <source>
        <dbReference type="ARBA" id="ARBA00022597"/>
    </source>
</evidence>
<dbReference type="GO" id="GO:0005886">
    <property type="term" value="C:plasma membrane"/>
    <property type="evidence" value="ECO:0007669"/>
    <property type="project" value="UniProtKB-SubCell"/>
</dbReference>
<feature type="transmembrane region" description="Helical" evidence="11">
    <location>
        <begin position="117"/>
        <end position="139"/>
    </location>
</feature>
<dbReference type="Pfam" id="PF00083">
    <property type="entry name" value="Sugar_tr"/>
    <property type="match status" value="1"/>
</dbReference>
<keyword evidence="3" id="KW-1003">Cell membrane</keyword>
<comment type="subcellular location">
    <subcellularLocation>
        <location evidence="1">Cell membrane</location>
        <topology evidence="1">Multi-pass membrane protein</topology>
    </subcellularLocation>
</comment>
<dbReference type="FunFam" id="1.20.1250.20:FF:000218">
    <property type="entry name" value="facilitated trehalose transporter Tret1"/>
    <property type="match status" value="1"/>
</dbReference>
<evidence type="ECO:0000313" key="12">
    <source>
        <dbReference type="EMBL" id="CAH0564580.1"/>
    </source>
</evidence>
<evidence type="ECO:0000256" key="7">
    <source>
        <dbReference type="ARBA" id="ARBA00023136"/>
    </source>
</evidence>
<comment type="similarity">
    <text evidence="9">Belongs to the major facilitator superfamily. Sugar transporter (TC 2.A.1.1) family.</text>
</comment>
<feature type="transmembrane region" description="Helical" evidence="11">
    <location>
        <begin position="419"/>
        <end position="441"/>
    </location>
</feature>
<dbReference type="InterPro" id="IPR005828">
    <property type="entry name" value="MFS_sugar_transport-like"/>
</dbReference>
<dbReference type="SUPFAM" id="SSF103473">
    <property type="entry name" value="MFS general substrate transporter"/>
    <property type="match status" value="1"/>
</dbReference>
<evidence type="ECO:0000256" key="8">
    <source>
        <dbReference type="ARBA" id="ARBA00023180"/>
    </source>
</evidence>
<evidence type="ECO:0000256" key="10">
    <source>
        <dbReference type="SAM" id="MobiDB-lite"/>
    </source>
</evidence>
<feature type="transmembrane region" description="Helical" evidence="11">
    <location>
        <begin position="382"/>
        <end position="407"/>
    </location>
</feature>
<feature type="transmembrane region" description="Helical" evidence="11">
    <location>
        <begin position="348"/>
        <end position="370"/>
    </location>
</feature>
<dbReference type="Gene3D" id="1.20.1250.20">
    <property type="entry name" value="MFS general substrate transporter like domains"/>
    <property type="match status" value="1"/>
</dbReference>
<keyword evidence="6 11" id="KW-1133">Transmembrane helix</keyword>
<evidence type="ECO:0000313" key="13">
    <source>
        <dbReference type="Proteomes" id="UP001154078"/>
    </source>
</evidence>
<dbReference type="GO" id="GO:0051119">
    <property type="term" value="F:sugar transmembrane transporter activity"/>
    <property type="evidence" value="ECO:0007669"/>
    <property type="project" value="InterPro"/>
</dbReference>
<dbReference type="InterPro" id="IPR005829">
    <property type="entry name" value="Sugar_transporter_CS"/>
</dbReference>
<dbReference type="PROSITE" id="PS00217">
    <property type="entry name" value="SUGAR_TRANSPORT_2"/>
    <property type="match status" value="1"/>
</dbReference>
<feature type="transmembrane region" description="Helical" evidence="11">
    <location>
        <begin position="39"/>
        <end position="66"/>
    </location>
</feature>
<feature type="transmembrane region" description="Helical" evidence="11">
    <location>
        <begin position="86"/>
        <end position="105"/>
    </location>
</feature>
<dbReference type="PANTHER" id="PTHR48021:SF47">
    <property type="entry name" value="GH17672P"/>
    <property type="match status" value="1"/>
</dbReference>
<dbReference type="OrthoDB" id="6696619at2759"/>
<dbReference type="PANTHER" id="PTHR48021">
    <property type="match status" value="1"/>
</dbReference>
<feature type="transmembrane region" description="Helical" evidence="11">
    <location>
        <begin position="447"/>
        <end position="469"/>
    </location>
</feature>
<protein>
    <submittedName>
        <fullName evidence="12">Uncharacterized protein</fullName>
    </submittedName>
</protein>
<evidence type="ECO:0000256" key="11">
    <source>
        <dbReference type="SAM" id="Phobius"/>
    </source>
</evidence>
<dbReference type="InterPro" id="IPR044775">
    <property type="entry name" value="MFS_ERD6/Tret1-like"/>
</dbReference>
<feature type="transmembrane region" description="Helical" evidence="11">
    <location>
        <begin position="198"/>
        <end position="220"/>
    </location>
</feature>
<evidence type="ECO:0000256" key="5">
    <source>
        <dbReference type="ARBA" id="ARBA00022692"/>
    </source>
</evidence>
<keyword evidence="4" id="KW-0762">Sugar transport</keyword>
<dbReference type="PRINTS" id="PR00171">
    <property type="entry name" value="SUGRTRNSPORT"/>
</dbReference>
<evidence type="ECO:0000256" key="6">
    <source>
        <dbReference type="ARBA" id="ARBA00022989"/>
    </source>
</evidence>
<evidence type="ECO:0000256" key="2">
    <source>
        <dbReference type="ARBA" id="ARBA00022448"/>
    </source>
</evidence>
<name>A0A9P0BJI1_BRAAE</name>
<dbReference type="InterPro" id="IPR036259">
    <property type="entry name" value="MFS_trans_sf"/>
</dbReference>
<evidence type="ECO:0000256" key="3">
    <source>
        <dbReference type="ARBA" id="ARBA00022475"/>
    </source>
</evidence>
<keyword evidence="2 9" id="KW-0813">Transport</keyword>
<accession>A0A9P0BJI1</accession>
<sequence>MEKIDNNQENGGLQEVVYQPTTTTNGPLKSAELRKSGSGYLYLTAFIANVITFSSGMAIGWSSPVIPKLSDPEHSPFPELIQTSESSLIAGILFLGCAFGPFIFGKMANKVGRKFTLLGLSVPFIISYLFLAYTSSVYVYYVTRFMKGLSIGGGFAVMPMYLGEIAEDHNRGMLGCLAGVAVTSGILNAFLIGPYLSIKLFCLSCAVAPILFFALGYFILPESPVFLASKGDKEGVRRTLMKLRSKSSDEVQAEVSELMKSCEGSTKEGGYKVLFSTRGNLTALKICFGLLVLQQLSGINAIQAFLENIFKGAGGSIPSEQATVIIGVLQVFINMVTTSVVERLGRKSLLLISTVGSFVSITILGAFFYLQGKGHDVSNLSWLPIVSLMAYIIGFNLGLGCLPWVLIGETFASNVKFQASTFLTCMCFIFSFLITMFFPIASKLMGMALTFWTFGVCCAFGIIFVVLVVPETKGKSLSEIQIMLNK</sequence>
<keyword evidence="13" id="KW-1185">Reference proteome</keyword>
<keyword evidence="8" id="KW-0325">Glycoprotein</keyword>
<dbReference type="EMBL" id="OV121140">
    <property type="protein sequence ID" value="CAH0564580.1"/>
    <property type="molecule type" value="Genomic_DNA"/>
</dbReference>
<feature type="region of interest" description="Disordered" evidence="10">
    <location>
        <begin position="1"/>
        <end position="23"/>
    </location>
</feature>
<gene>
    <name evidence="12" type="ORF">MELIAE_LOCUS13095</name>
</gene>
<feature type="transmembrane region" description="Helical" evidence="11">
    <location>
        <begin position="174"/>
        <end position="192"/>
    </location>
</feature>
<dbReference type="NCBIfam" id="TIGR00879">
    <property type="entry name" value="SP"/>
    <property type="match status" value="1"/>
</dbReference>
<keyword evidence="7 11" id="KW-0472">Membrane</keyword>
<organism evidence="12 13">
    <name type="scientific">Brassicogethes aeneus</name>
    <name type="common">Rape pollen beetle</name>
    <name type="synonym">Meligethes aeneus</name>
    <dbReference type="NCBI Taxonomy" id="1431903"/>
    <lineage>
        <taxon>Eukaryota</taxon>
        <taxon>Metazoa</taxon>
        <taxon>Ecdysozoa</taxon>
        <taxon>Arthropoda</taxon>
        <taxon>Hexapoda</taxon>
        <taxon>Insecta</taxon>
        <taxon>Pterygota</taxon>
        <taxon>Neoptera</taxon>
        <taxon>Endopterygota</taxon>
        <taxon>Coleoptera</taxon>
        <taxon>Polyphaga</taxon>
        <taxon>Cucujiformia</taxon>
        <taxon>Nitidulidae</taxon>
        <taxon>Meligethinae</taxon>
        <taxon>Brassicogethes</taxon>
    </lineage>
</organism>
<dbReference type="AlphaFoldDB" id="A0A9P0BJI1"/>
<proteinExistence type="inferred from homology"/>
<dbReference type="CDD" id="cd17358">
    <property type="entry name" value="MFS_GLUT6_8_Class3_like"/>
    <property type="match status" value="1"/>
</dbReference>